<dbReference type="InterPro" id="IPR029055">
    <property type="entry name" value="Ntn_hydrolases_N"/>
</dbReference>
<evidence type="ECO:0000256" key="8">
    <source>
        <dbReference type="HAMAP-Rule" id="MF_00164"/>
    </source>
</evidence>
<dbReference type="Pfam" id="PF13522">
    <property type="entry name" value="GATase_6"/>
    <property type="match status" value="1"/>
</dbReference>
<keyword evidence="6" id="KW-0677">Repeat</keyword>
<dbReference type="HAMAP" id="MF_00164">
    <property type="entry name" value="GlmS"/>
    <property type="match status" value="1"/>
</dbReference>
<sequence length="632" mass="67459">MCGIVGYAGARPALGIVLDGLRRLEYRGYDSAGVAVVAEGELLTEKKAGKLANLEKALAERSADDDAAPGIGAGTTGIGHTRWATHGGPTDRNAHPHRATDGRVAVIHNGIIENFAKLRAELEAEGVEFTSDTDTECAAHLLAGELSRLRAAGEPDGPALLAAAMRQVCQRLEGAFTLLAVDAAIPGAVVGARRNSPLVVGRGVGENYLASDVSAFIEHTREAVELGQDQVVLITADAIEITDFAGAPAAGKDFHIDWDASAAEKGGYDYFMLKEIAEQPQAIADTLLGRLKETGEIVLDEVRLSDQDLRDADKIFIVACGTSYHAGMVAKYAIEHWTRIPCEVELASEFRYRDPVLDRSTLVVAISQSGETMDTLMALRHAKEQKARVLAICNTNGSTIPRESDAVLYTHGGPEVAVASTKAFLTQVVACYLIGLHLAQVRGIKYADEVAAVVDQLQEMPEKLRELLADIEPVRELARELKSAPTVLFIGRHVGFPVALEGALKLKELAYMHAEGFAAGELKHGPISLIDKGTPVVCIVPSPAGRGMLHDKIVSNIQEIRARGARTIVIAEAGDEAVTPYADHLIYVPRTPTLLAPLVTTVPLQVLACEIAAARGHDVDQPRNLAKSVTVE</sequence>
<keyword evidence="7" id="KW-0315">Glutamine amidotransferase</keyword>
<dbReference type="InterPro" id="IPR035466">
    <property type="entry name" value="GlmS/AgaS_SIS"/>
</dbReference>
<keyword evidence="5 8" id="KW-0808">Transferase</keyword>
<evidence type="ECO:0000256" key="3">
    <source>
        <dbReference type="ARBA" id="ARBA00016090"/>
    </source>
</evidence>
<evidence type="ECO:0000256" key="5">
    <source>
        <dbReference type="ARBA" id="ARBA00022679"/>
    </source>
</evidence>
<dbReference type="PROSITE" id="PS51278">
    <property type="entry name" value="GATASE_TYPE_2"/>
    <property type="match status" value="1"/>
</dbReference>
<dbReference type="InterPro" id="IPR005855">
    <property type="entry name" value="GFAT"/>
</dbReference>
<dbReference type="CDD" id="cd05009">
    <property type="entry name" value="SIS_GlmS_GlmD_2"/>
    <property type="match status" value="1"/>
</dbReference>
<dbReference type="NCBIfam" id="TIGR01135">
    <property type="entry name" value="glmS"/>
    <property type="match status" value="1"/>
</dbReference>
<dbReference type="InterPro" id="IPR047084">
    <property type="entry name" value="GFAT_N"/>
</dbReference>
<protein>
    <recommendedName>
        <fullName evidence="3 8">Glutamine--fructose-6-phosphate aminotransferase [isomerizing]</fullName>
        <ecNumber evidence="2 8">2.6.1.16</ecNumber>
    </recommendedName>
    <alternativeName>
        <fullName evidence="8">D-fructose-6-phosphate amidotransferase</fullName>
    </alternativeName>
    <alternativeName>
        <fullName evidence="8">GFAT</fullName>
    </alternativeName>
    <alternativeName>
        <fullName evidence="8">Glucosamine-6-phosphate synthase</fullName>
    </alternativeName>
    <alternativeName>
        <fullName evidence="8">Hexosephosphate aminotransferase</fullName>
    </alternativeName>
    <alternativeName>
        <fullName evidence="8">L-glutamine--D-fructose-6-phosphate amidotransferase</fullName>
    </alternativeName>
</protein>
<dbReference type="CDD" id="cd05008">
    <property type="entry name" value="SIS_GlmS_GlmD_1"/>
    <property type="match status" value="1"/>
</dbReference>
<evidence type="ECO:0000259" key="10">
    <source>
        <dbReference type="PROSITE" id="PS51464"/>
    </source>
</evidence>
<feature type="active site" description="Nucleophile; for GATase activity" evidence="8">
    <location>
        <position position="2"/>
    </location>
</feature>
<dbReference type="InterPro" id="IPR035490">
    <property type="entry name" value="GlmS/FrlB_SIS"/>
</dbReference>
<evidence type="ECO:0000256" key="6">
    <source>
        <dbReference type="ARBA" id="ARBA00022737"/>
    </source>
</evidence>
<dbReference type="InterPro" id="IPR046348">
    <property type="entry name" value="SIS_dom_sf"/>
</dbReference>
<dbReference type="InterPro" id="IPR001347">
    <property type="entry name" value="SIS_dom"/>
</dbReference>
<accession>A0ABU7S885</accession>
<dbReference type="GO" id="GO:0004360">
    <property type="term" value="F:glutamine-fructose-6-phosphate transaminase (isomerizing) activity"/>
    <property type="evidence" value="ECO:0007669"/>
    <property type="project" value="UniProtKB-EC"/>
</dbReference>
<evidence type="ECO:0000259" key="9">
    <source>
        <dbReference type="PROSITE" id="PS51278"/>
    </source>
</evidence>
<dbReference type="InterPro" id="IPR017932">
    <property type="entry name" value="GATase_2_dom"/>
</dbReference>
<reference evidence="11 12" key="1">
    <citation type="submission" date="2024-01" db="EMBL/GenBank/DDBJ databases">
        <title>Genome insights into Plantactinospora veratri sp. nov.</title>
        <authorList>
            <person name="Wang L."/>
        </authorList>
    </citation>
    <scope>NUCLEOTIDE SEQUENCE [LARGE SCALE GENOMIC DNA]</scope>
    <source>
        <strain evidence="11 12">NEAU-FHS4</strain>
    </source>
</reference>
<keyword evidence="4 8" id="KW-0032">Aminotransferase</keyword>
<dbReference type="EC" id="2.6.1.16" evidence="2 8"/>
<feature type="active site" description="For Fru-6P isomerization activity" evidence="8">
    <location>
        <position position="627"/>
    </location>
</feature>
<comment type="subunit">
    <text evidence="8">Homodimer.</text>
</comment>
<dbReference type="SUPFAM" id="SSF53697">
    <property type="entry name" value="SIS domain"/>
    <property type="match status" value="1"/>
</dbReference>
<evidence type="ECO:0000256" key="1">
    <source>
        <dbReference type="ARBA" id="ARBA00001031"/>
    </source>
</evidence>
<dbReference type="EMBL" id="JAZGQL010000002">
    <property type="protein sequence ID" value="MEE6305837.1"/>
    <property type="molecule type" value="Genomic_DNA"/>
</dbReference>
<dbReference type="RefSeq" id="WP_331206207.1">
    <property type="nucleotide sequence ID" value="NZ_JAZGQL010000002.1"/>
</dbReference>
<comment type="caution">
    <text evidence="11">The sequence shown here is derived from an EMBL/GenBank/DDBJ whole genome shotgun (WGS) entry which is preliminary data.</text>
</comment>
<evidence type="ECO:0000256" key="2">
    <source>
        <dbReference type="ARBA" id="ARBA00012916"/>
    </source>
</evidence>
<comment type="subcellular location">
    <subcellularLocation>
        <location evidence="8">Cytoplasm</location>
    </subcellularLocation>
</comment>
<name>A0ABU7S885_9ACTN</name>
<dbReference type="SUPFAM" id="SSF56235">
    <property type="entry name" value="N-terminal nucleophile aminohydrolases (Ntn hydrolases)"/>
    <property type="match status" value="1"/>
</dbReference>
<dbReference type="CDD" id="cd00714">
    <property type="entry name" value="GFAT"/>
    <property type="match status" value="1"/>
</dbReference>
<dbReference type="PANTHER" id="PTHR10937:SF0">
    <property type="entry name" value="GLUTAMINE--FRUCTOSE-6-PHOSPHATE TRANSAMINASE (ISOMERIZING)"/>
    <property type="match status" value="1"/>
</dbReference>
<dbReference type="PROSITE" id="PS51464">
    <property type="entry name" value="SIS"/>
    <property type="match status" value="2"/>
</dbReference>
<dbReference type="Gene3D" id="3.40.50.10490">
    <property type="entry name" value="Glucose-6-phosphate isomerase like protein, domain 1"/>
    <property type="match status" value="2"/>
</dbReference>
<gene>
    <name evidence="8 11" type="primary">glmS</name>
    <name evidence="11" type="ORF">V1634_03185</name>
</gene>
<proteinExistence type="inferred from homology"/>
<organism evidence="11 12">
    <name type="scientific">Plantactinospora veratri</name>
    <dbReference type="NCBI Taxonomy" id="1436122"/>
    <lineage>
        <taxon>Bacteria</taxon>
        <taxon>Bacillati</taxon>
        <taxon>Actinomycetota</taxon>
        <taxon>Actinomycetes</taxon>
        <taxon>Micromonosporales</taxon>
        <taxon>Micromonosporaceae</taxon>
        <taxon>Plantactinospora</taxon>
    </lineage>
</organism>
<dbReference type="NCBIfam" id="NF001484">
    <property type="entry name" value="PRK00331.1"/>
    <property type="match status" value="1"/>
</dbReference>
<keyword evidence="12" id="KW-1185">Reference proteome</keyword>
<evidence type="ECO:0000256" key="4">
    <source>
        <dbReference type="ARBA" id="ARBA00022576"/>
    </source>
</evidence>
<dbReference type="PANTHER" id="PTHR10937">
    <property type="entry name" value="GLUCOSAMINE--FRUCTOSE-6-PHOSPHATE AMINOTRANSFERASE, ISOMERIZING"/>
    <property type="match status" value="1"/>
</dbReference>
<evidence type="ECO:0000256" key="7">
    <source>
        <dbReference type="ARBA" id="ARBA00022962"/>
    </source>
</evidence>
<dbReference type="Pfam" id="PF01380">
    <property type="entry name" value="SIS"/>
    <property type="match status" value="2"/>
</dbReference>
<dbReference type="Gene3D" id="3.60.20.10">
    <property type="entry name" value="Glutamine Phosphoribosylpyrophosphate, subunit 1, domain 1"/>
    <property type="match status" value="1"/>
</dbReference>
<dbReference type="Proteomes" id="UP001339911">
    <property type="component" value="Unassembled WGS sequence"/>
</dbReference>
<keyword evidence="8" id="KW-0963">Cytoplasm</keyword>
<feature type="domain" description="Glutamine amidotransferase type-2" evidence="9">
    <location>
        <begin position="2"/>
        <end position="237"/>
    </location>
</feature>
<comment type="catalytic activity">
    <reaction evidence="1 8">
        <text>D-fructose 6-phosphate + L-glutamine = D-glucosamine 6-phosphate + L-glutamate</text>
        <dbReference type="Rhea" id="RHEA:13237"/>
        <dbReference type="ChEBI" id="CHEBI:29985"/>
        <dbReference type="ChEBI" id="CHEBI:58359"/>
        <dbReference type="ChEBI" id="CHEBI:58725"/>
        <dbReference type="ChEBI" id="CHEBI:61527"/>
        <dbReference type="EC" id="2.6.1.16"/>
    </reaction>
</comment>
<evidence type="ECO:0000313" key="11">
    <source>
        <dbReference type="EMBL" id="MEE6305837.1"/>
    </source>
</evidence>
<feature type="domain" description="SIS" evidence="10">
    <location>
        <begin position="305"/>
        <end position="444"/>
    </location>
</feature>
<evidence type="ECO:0000313" key="12">
    <source>
        <dbReference type="Proteomes" id="UP001339911"/>
    </source>
</evidence>
<comment type="function">
    <text evidence="8">Catalyzes the first step in hexosamine metabolism, converting fructose-6P into glucosamine-6P using glutamine as a nitrogen source.</text>
</comment>
<feature type="domain" description="SIS" evidence="10">
    <location>
        <begin position="477"/>
        <end position="622"/>
    </location>
</feature>
<feature type="initiator methionine" description="Removed" evidence="8">
    <location>
        <position position="1"/>
    </location>
</feature>